<dbReference type="Pfam" id="PF07715">
    <property type="entry name" value="Plug"/>
    <property type="match status" value="1"/>
</dbReference>
<dbReference type="SUPFAM" id="SSF49464">
    <property type="entry name" value="Carboxypeptidase regulatory domain-like"/>
    <property type="match status" value="1"/>
</dbReference>
<dbReference type="InterPro" id="IPR039426">
    <property type="entry name" value="TonB-dep_rcpt-like"/>
</dbReference>
<dbReference type="PROSITE" id="PS52016">
    <property type="entry name" value="TONB_DEPENDENT_REC_3"/>
    <property type="match status" value="1"/>
</dbReference>
<keyword evidence="5 7" id="KW-0472">Membrane</keyword>
<dbReference type="Gene3D" id="2.40.170.20">
    <property type="entry name" value="TonB-dependent receptor, beta-barrel domain"/>
    <property type="match status" value="1"/>
</dbReference>
<dbReference type="InterPro" id="IPR008969">
    <property type="entry name" value="CarboxyPept-like_regulatory"/>
</dbReference>
<dbReference type="Proteomes" id="UP000580344">
    <property type="component" value="Unassembled WGS sequence"/>
</dbReference>
<feature type="signal peptide" evidence="8">
    <location>
        <begin position="1"/>
        <end position="19"/>
    </location>
</feature>
<comment type="caution">
    <text evidence="10">The sequence shown here is derived from an EMBL/GenBank/DDBJ whole genome shotgun (WGS) entry which is preliminary data.</text>
</comment>
<keyword evidence="8" id="KW-0732">Signal</keyword>
<dbReference type="InterPro" id="IPR023997">
    <property type="entry name" value="TonB-dep_OMP_SusC/RagA_CS"/>
</dbReference>
<keyword evidence="6 7" id="KW-0998">Cell outer membrane</keyword>
<organism evidence="10 11">
    <name type="scientific">Empedobacter stercoris</name>
    <dbReference type="NCBI Taxonomy" id="1628248"/>
    <lineage>
        <taxon>Bacteria</taxon>
        <taxon>Pseudomonadati</taxon>
        <taxon>Bacteroidota</taxon>
        <taxon>Flavobacteriia</taxon>
        <taxon>Flavobacteriales</taxon>
        <taxon>Weeksellaceae</taxon>
        <taxon>Empedobacter</taxon>
    </lineage>
</organism>
<dbReference type="Gene3D" id="2.170.130.10">
    <property type="entry name" value="TonB-dependent receptor, plug domain"/>
    <property type="match status" value="1"/>
</dbReference>
<name>A0ABX1WK94_9FLAO</name>
<evidence type="ECO:0000313" key="10">
    <source>
        <dbReference type="EMBL" id="NOJ75030.1"/>
    </source>
</evidence>
<protein>
    <submittedName>
        <fullName evidence="10">TonB-dependent receptor</fullName>
    </submittedName>
</protein>
<dbReference type="EMBL" id="JABFOQ010000005">
    <property type="protein sequence ID" value="NOJ75030.1"/>
    <property type="molecule type" value="Genomic_DNA"/>
</dbReference>
<evidence type="ECO:0000256" key="8">
    <source>
        <dbReference type="SAM" id="SignalP"/>
    </source>
</evidence>
<accession>A0ABX1WK94</accession>
<evidence type="ECO:0000256" key="4">
    <source>
        <dbReference type="ARBA" id="ARBA00022692"/>
    </source>
</evidence>
<gene>
    <name evidence="10" type="ORF">HMH06_04105</name>
</gene>
<evidence type="ECO:0000259" key="9">
    <source>
        <dbReference type="Pfam" id="PF07715"/>
    </source>
</evidence>
<dbReference type="NCBIfam" id="TIGR04056">
    <property type="entry name" value="OMP_RagA_SusC"/>
    <property type="match status" value="1"/>
</dbReference>
<keyword evidence="11" id="KW-1185">Reference proteome</keyword>
<keyword evidence="2 7" id="KW-0813">Transport</keyword>
<evidence type="ECO:0000256" key="2">
    <source>
        <dbReference type="ARBA" id="ARBA00022448"/>
    </source>
</evidence>
<sequence length="1032" mass="115633">MKRLTIPLLLFGGLLSLQAKEISTIRSFNNPIQQLSDEGNFPVKVIDENGYGMADVEVVVKELNQTFYTDINGDLNIETTLENLTLTVSFDGYSGLEQQFATNSPIQISLHPEQTNSLDEVVVIGYGTAKKKDLTGSVSDVKGEEVAKRNSTNVSQALQGSMPGLMVTRNSGSPNASATIVVRGITSIGDTSPLVIVDGVPVKSIDDVNANDIEDVTVLKDAASASIYGARAASGVILITTKRAAKGKTNIEYQNAMTWITPTTFPSTVGAKRYMEMMNEFAWNDTGNASGSEHSIYAQETIHNYDQLHQDDPNRYPLTDWKKMLLKNSAFKESHAISLTSGNDKSTTRASISYDNMGEIYANQHYKRLMARVNNTYKVSDKLAADFDMSYVYSKEESPNINPIWEAIRFAPIYAAFWEDGRIADGKTGSNAYAKLHYGGTDNTWKNVLNGRIAMHYTPVKGLKLSAIVAPNVSFNKRKKFVKQIPYYSPEDPNVFMGYMSGFATTNLAEYRTDEVALTKQFLANYQNDFGKHSVNALVGYEDFYTKNELVKATGDYFELMDFPYLDLAPTDFQKANGSAYETSYRSYFGRVMYDYANKYFLQANIRYDGSSRFYPDHRWGAFPSISAGWSVSEESFLKDVDFLSYLKVRASWGQLGNERIGYYPYQSSINFSNALFYMGGQVVSGTTAAQVNYAIQDITWEVTETKNIGLDAQFFKNRLNVTFDYYKKETSDMLLELEIPDYIGYDNPQQNTGSMYTKGWDFSISWRDRINDFKYGIALNLSDSKSVMGDLGGIVFDDAQAIMVGGQYKEWYGYIAEGIYQTQDEVANSATLNKNVKPGDIRYKDISGPDGVADGIISPEYDRQLLGGSLPRYLFGGTLDVAYKGFDFAMTFQGVGKQNAYLSTQFMKPFQSSWTNPSGIIYGNYWSVYNTAEENMKAKYPRLSNVGAENNNYETSTFWMRKGSYFRMKNITIGYTLPVYLTDKVGISSLRVFASGNDLFSIDSFPKGWDPEVNYNTYISRSFTLGLSVKF</sequence>
<comment type="similarity">
    <text evidence="7">Belongs to the TonB-dependent receptor family.</text>
</comment>
<evidence type="ECO:0000256" key="3">
    <source>
        <dbReference type="ARBA" id="ARBA00022452"/>
    </source>
</evidence>
<dbReference type="SUPFAM" id="SSF56935">
    <property type="entry name" value="Porins"/>
    <property type="match status" value="1"/>
</dbReference>
<evidence type="ECO:0000313" key="11">
    <source>
        <dbReference type="Proteomes" id="UP000580344"/>
    </source>
</evidence>
<evidence type="ECO:0000256" key="7">
    <source>
        <dbReference type="PROSITE-ProRule" id="PRU01360"/>
    </source>
</evidence>
<dbReference type="InterPro" id="IPR012910">
    <property type="entry name" value="Plug_dom"/>
</dbReference>
<keyword evidence="4 7" id="KW-0812">Transmembrane</keyword>
<keyword evidence="3 7" id="KW-1134">Transmembrane beta strand</keyword>
<dbReference type="InterPro" id="IPR036942">
    <property type="entry name" value="Beta-barrel_TonB_sf"/>
</dbReference>
<comment type="subcellular location">
    <subcellularLocation>
        <location evidence="1 7">Cell outer membrane</location>
        <topology evidence="1 7">Multi-pass membrane protein</topology>
    </subcellularLocation>
</comment>
<proteinExistence type="inferred from homology"/>
<dbReference type="NCBIfam" id="TIGR04057">
    <property type="entry name" value="SusC_RagA_signa"/>
    <property type="match status" value="1"/>
</dbReference>
<evidence type="ECO:0000256" key="5">
    <source>
        <dbReference type="ARBA" id="ARBA00023136"/>
    </source>
</evidence>
<dbReference type="InterPro" id="IPR037066">
    <property type="entry name" value="Plug_dom_sf"/>
</dbReference>
<dbReference type="InterPro" id="IPR023996">
    <property type="entry name" value="TonB-dep_OMP_SusC/RagA"/>
</dbReference>
<feature type="chain" id="PRO_5047465579" evidence="8">
    <location>
        <begin position="20"/>
        <end position="1032"/>
    </location>
</feature>
<reference evidence="10 11" key="1">
    <citation type="submission" date="2020-05" db="EMBL/GenBank/DDBJ databases">
        <title>Tigecycline resistant gene in Empedobacter stercoris.</title>
        <authorList>
            <person name="Chen Y."/>
            <person name="Cheng Y."/>
            <person name="Zhou K."/>
        </authorList>
    </citation>
    <scope>NUCLEOTIDE SEQUENCE [LARGE SCALE GENOMIC DNA]</scope>
    <source>
        <strain evidence="10 11">ES202</strain>
    </source>
</reference>
<keyword evidence="10" id="KW-0675">Receptor</keyword>
<evidence type="ECO:0000256" key="1">
    <source>
        <dbReference type="ARBA" id="ARBA00004571"/>
    </source>
</evidence>
<evidence type="ECO:0000256" key="6">
    <source>
        <dbReference type="ARBA" id="ARBA00023237"/>
    </source>
</evidence>
<dbReference type="Pfam" id="PF13715">
    <property type="entry name" value="CarbopepD_reg_2"/>
    <property type="match status" value="1"/>
</dbReference>
<feature type="domain" description="TonB-dependent receptor plug" evidence="9">
    <location>
        <begin position="130"/>
        <end position="236"/>
    </location>
</feature>